<dbReference type="InterPro" id="IPR007280">
    <property type="entry name" value="Peptidase_C_arc/bac"/>
</dbReference>
<evidence type="ECO:0000313" key="10">
    <source>
        <dbReference type="Proteomes" id="UP000198939"/>
    </source>
</evidence>
<dbReference type="Proteomes" id="UP000198939">
    <property type="component" value="Unassembled WGS sequence"/>
</dbReference>
<evidence type="ECO:0000313" key="8">
    <source>
        <dbReference type="EMBL" id="SEP00560.1"/>
    </source>
</evidence>
<evidence type="ECO:0000259" key="6">
    <source>
        <dbReference type="PROSITE" id="PS50268"/>
    </source>
</evidence>
<dbReference type="Pfam" id="PF00028">
    <property type="entry name" value="Cadherin"/>
    <property type="match status" value="3"/>
</dbReference>
<feature type="compositionally biased region" description="Basic and acidic residues" evidence="5">
    <location>
        <begin position="16"/>
        <end position="28"/>
    </location>
</feature>
<dbReference type="GO" id="GO:0016342">
    <property type="term" value="C:catenin complex"/>
    <property type="evidence" value="ECO:0007669"/>
    <property type="project" value="TreeGrafter"/>
</dbReference>
<feature type="domain" description="Cadherin" evidence="6">
    <location>
        <begin position="1599"/>
        <end position="1706"/>
    </location>
</feature>
<dbReference type="InterPro" id="IPR019960">
    <property type="entry name" value="T1SS_VCA0849"/>
</dbReference>
<keyword evidence="3" id="KW-0106">Calcium</keyword>
<reference evidence="8 10" key="1">
    <citation type="submission" date="2016-10" db="EMBL/GenBank/DDBJ databases">
        <authorList>
            <person name="Varghese N."/>
            <person name="Submissions S."/>
        </authorList>
    </citation>
    <scope>NUCLEOTIDE SEQUENCE [LARGE SCALE GENOMIC DNA]</scope>
    <source>
        <strain evidence="8 10">CGMCC 1.7071</strain>
    </source>
</reference>
<dbReference type="GO" id="GO:0045296">
    <property type="term" value="F:cadherin binding"/>
    <property type="evidence" value="ECO:0007669"/>
    <property type="project" value="TreeGrafter"/>
</dbReference>
<keyword evidence="4" id="KW-0472">Membrane</keyword>
<dbReference type="InterPro" id="IPR015919">
    <property type="entry name" value="Cadherin-like_sf"/>
</dbReference>
<dbReference type="GO" id="GO:0005509">
    <property type="term" value="F:calcium ion binding"/>
    <property type="evidence" value="ECO:0007669"/>
    <property type="project" value="InterPro"/>
</dbReference>
<dbReference type="Pfam" id="PF17963">
    <property type="entry name" value="Big_9"/>
    <property type="match status" value="1"/>
</dbReference>
<dbReference type="InterPro" id="IPR043824">
    <property type="entry name" value="DUF5801"/>
</dbReference>
<dbReference type="Gene3D" id="2.60.40.3440">
    <property type="match status" value="1"/>
</dbReference>
<dbReference type="Gene3D" id="2.60.120.260">
    <property type="entry name" value="Galactose-binding domain-like"/>
    <property type="match status" value="1"/>
</dbReference>
<dbReference type="RefSeq" id="WP_072380352.1">
    <property type="nucleotide sequence ID" value="NZ_FNXB01000042.1"/>
</dbReference>
<reference evidence="9" key="3">
    <citation type="submission" date="2016-10" db="EMBL/GenBank/DDBJ databases">
        <authorList>
            <person name="Wibberg D."/>
        </authorList>
    </citation>
    <scope>NUCLEOTIDE SEQUENCE [LARGE SCALE GENOMIC DNA]</scope>
</reference>
<keyword evidence="2" id="KW-0677">Repeat</keyword>
<dbReference type="PANTHER" id="PTHR24027">
    <property type="entry name" value="CADHERIN-23"/>
    <property type="match status" value="1"/>
</dbReference>
<dbReference type="Pfam" id="PF17892">
    <property type="entry name" value="Cadherin_5"/>
    <property type="match status" value="1"/>
</dbReference>
<name>A0A1H8UBE9_9HYPH</name>
<dbReference type="Pfam" id="PF17803">
    <property type="entry name" value="Cadherin_4"/>
    <property type="match status" value="7"/>
</dbReference>
<evidence type="ECO:0000256" key="3">
    <source>
        <dbReference type="ARBA" id="ARBA00022837"/>
    </source>
</evidence>
<dbReference type="NCBIfam" id="TIGR03661">
    <property type="entry name" value="T1SS_VCA0849"/>
    <property type="match status" value="1"/>
</dbReference>
<evidence type="ECO:0000313" key="9">
    <source>
        <dbReference type="Proteomes" id="UP000183063"/>
    </source>
</evidence>
<dbReference type="GO" id="GO:0008013">
    <property type="term" value="F:beta-catenin binding"/>
    <property type="evidence" value="ECO:0007669"/>
    <property type="project" value="TreeGrafter"/>
</dbReference>
<feature type="region of interest" description="Disordered" evidence="5">
    <location>
        <begin position="35"/>
        <end position="54"/>
    </location>
</feature>
<protein>
    <submittedName>
        <fullName evidence="8">T1SS-143 domain-containing protein/type I secretion C-terminal target domain (VC_A0849 subclass)</fullName>
    </submittedName>
    <submittedName>
        <fullName evidence="7">VCBS repeat</fullName>
    </submittedName>
</protein>
<feature type="compositionally biased region" description="Polar residues" evidence="5">
    <location>
        <begin position="349"/>
        <end position="360"/>
    </location>
</feature>
<evidence type="ECO:0000256" key="4">
    <source>
        <dbReference type="ARBA" id="ARBA00023136"/>
    </source>
</evidence>
<dbReference type="PANTHER" id="PTHR24027:SF442">
    <property type="entry name" value="PROTOCADHERIN-15 ISOFORM X1"/>
    <property type="match status" value="1"/>
</dbReference>
<dbReference type="STRING" id="501024.RTCCBAU85039_5532"/>
<feature type="domain" description="Cadherin" evidence="6">
    <location>
        <begin position="2806"/>
        <end position="2899"/>
    </location>
</feature>
<dbReference type="Gene3D" id="2.60.40.10">
    <property type="entry name" value="Immunoglobulins"/>
    <property type="match status" value="5"/>
</dbReference>
<dbReference type="SUPFAM" id="SSF49785">
    <property type="entry name" value="Galactose-binding domain-like"/>
    <property type="match status" value="1"/>
</dbReference>
<proteinExistence type="predicted"/>
<dbReference type="NCBIfam" id="NF012211">
    <property type="entry name" value="tand_rpt_95"/>
    <property type="match status" value="4"/>
</dbReference>
<gene>
    <name evidence="7" type="ORF">RTCCBAU85039_5532</name>
    <name evidence="8" type="ORF">SAMN05216228_103320</name>
</gene>
<dbReference type="PROSITE" id="PS50268">
    <property type="entry name" value="CADHERIN_2"/>
    <property type="match status" value="4"/>
</dbReference>
<reference evidence="7" key="2">
    <citation type="submission" date="2016-10" db="EMBL/GenBank/DDBJ databases">
        <authorList>
            <person name="de Groot N.N."/>
        </authorList>
    </citation>
    <scope>NUCLEOTIDE SEQUENCE [LARGE SCALE GENOMIC DNA]</scope>
    <source>
        <strain evidence="7">CCBAU85039</strain>
    </source>
</reference>
<evidence type="ECO:0000256" key="2">
    <source>
        <dbReference type="ARBA" id="ARBA00022737"/>
    </source>
</evidence>
<feature type="region of interest" description="Disordered" evidence="5">
    <location>
        <begin position="349"/>
        <end position="372"/>
    </location>
</feature>
<evidence type="ECO:0000313" key="7">
    <source>
        <dbReference type="EMBL" id="SEI16964.1"/>
    </source>
</evidence>
<dbReference type="Proteomes" id="UP000183063">
    <property type="component" value="Unassembled WGS sequence"/>
</dbReference>
<evidence type="ECO:0000256" key="5">
    <source>
        <dbReference type="SAM" id="MobiDB-lite"/>
    </source>
</evidence>
<dbReference type="InterPro" id="IPR040853">
    <property type="entry name" value="RapA2_cadherin-like"/>
</dbReference>
<dbReference type="GO" id="GO:0016477">
    <property type="term" value="P:cell migration"/>
    <property type="evidence" value="ECO:0007669"/>
    <property type="project" value="TreeGrafter"/>
</dbReference>
<feature type="compositionally biased region" description="Low complexity" evidence="5">
    <location>
        <begin position="147"/>
        <end position="162"/>
    </location>
</feature>
<dbReference type="OrthoDB" id="6756629at2"/>
<dbReference type="Gene3D" id="2.60.40.60">
    <property type="entry name" value="Cadherins"/>
    <property type="match status" value="3"/>
</dbReference>
<dbReference type="Pfam" id="PF19116">
    <property type="entry name" value="DUF5801"/>
    <property type="match status" value="3"/>
</dbReference>
<dbReference type="NCBIfam" id="TIGR03660">
    <property type="entry name" value="T1SS_rpt_143"/>
    <property type="match status" value="1"/>
</dbReference>
<dbReference type="Gene3D" id="2.60.40.2810">
    <property type="match status" value="1"/>
</dbReference>
<dbReference type="InterPro" id="IPR041690">
    <property type="entry name" value="Cadherin_5"/>
</dbReference>
<dbReference type="Pfam" id="PF04151">
    <property type="entry name" value="PPC"/>
    <property type="match status" value="1"/>
</dbReference>
<dbReference type="InterPro" id="IPR019959">
    <property type="entry name" value="T1SS-143_rpt-cont_dom"/>
</dbReference>
<feature type="domain" description="Cadherin" evidence="6">
    <location>
        <begin position="3007"/>
        <end position="3102"/>
    </location>
</feature>
<feature type="region of interest" description="Disordered" evidence="5">
    <location>
        <begin position="1"/>
        <end position="28"/>
    </location>
</feature>
<dbReference type="SUPFAM" id="SSF49313">
    <property type="entry name" value="Cadherin-like"/>
    <property type="match status" value="3"/>
</dbReference>
<feature type="region of interest" description="Disordered" evidence="5">
    <location>
        <begin position="147"/>
        <end position="173"/>
    </location>
</feature>
<dbReference type="GO" id="GO:0007156">
    <property type="term" value="P:homophilic cell adhesion via plasma membrane adhesion molecules"/>
    <property type="evidence" value="ECO:0007669"/>
    <property type="project" value="InterPro"/>
</dbReference>
<feature type="domain" description="Cadherin" evidence="6">
    <location>
        <begin position="2906"/>
        <end position="3000"/>
    </location>
</feature>
<comment type="subcellular location">
    <subcellularLocation>
        <location evidence="1">Membrane</location>
    </subcellularLocation>
</comment>
<dbReference type="CDD" id="cd11304">
    <property type="entry name" value="Cadherin_repeat"/>
    <property type="match status" value="3"/>
</dbReference>
<keyword evidence="10" id="KW-1185">Reference proteome</keyword>
<dbReference type="InterPro" id="IPR008979">
    <property type="entry name" value="Galactose-bd-like_sf"/>
</dbReference>
<dbReference type="NCBIfam" id="TIGR01965">
    <property type="entry name" value="VCBS_repeat"/>
    <property type="match status" value="8"/>
</dbReference>
<dbReference type="InterPro" id="IPR013783">
    <property type="entry name" value="Ig-like_fold"/>
</dbReference>
<evidence type="ECO:0000256" key="1">
    <source>
        <dbReference type="ARBA" id="ARBA00004370"/>
    </source>
</evidence>
<dbReference type="SMART" id="SM00112">
    <property type="entry name" value="CA"/>
    <property type="match status" value="5"/>
</dbReference>
<dbReference type="EMBL" id="FNXB01000042">
    <property type="protein sequence ID" value="SEI16964.1"/>
    <property type="molecule type" value="Genomic_DNA"/>
</dbReference>
<sequence length="3559" mass="363740">MSIEDPRISAISSENVSHDFRQDIHEDASIEASVQQGVEVAQADNSQQPEKTDRVPAAPQIVAANAHPAEIVPDQNNIAHLPADVSIDDIRVEGNNLVLVQADGTEIVIVNGALHVPTFLLGEVELPQQAVIAALEQSNINVAAGPDGSYSASASAPSSGADFQDTIQQDPNDPTQLAKLLADTQQPDPGFGDGQELFDDLPTISDTTTLSLTEIEGQEGGFETQSVNGTFGFNGGADVGQITAVQFVDSLNVDEGTQNGSHLDLTSDGKPVVITVDGLTITGSVDGQSVFVLTVTNAATGAFTFIQFGPLDHPDKGQAGLDDILRLQFSYTVTDKDGDQATGIASININDDGPNTGSGVDSSSIDESDLLSGEGGNASVHDVSLGIHWGADDGANRNLTFASVQDQLSGLKSGGQTVQFEISADGHTLTGFTGEGEGRTEVFVVTLDPTAPNGAYSFTLLQPLDHPHESETGDTQLDLGFNFVATDADGDTANGSFAVDVNDDVPTADSSDMVTVTEAAANGVFAKQTANGTLVFHQGADGAEVTNITYRFGSSITEMPEAEGDKIESHALTSNGQPITVSTSADGLTVTGKVGDVTIFALQVTDAKTGAYTFTQTGPIDHPDKGETGASDSLRMVFDFTVTDRDGDTATNAVQVDIRDDGPTISGDAHAVNLLANGNFAGGTWAHPESWGAWATESTGWKIDGTVAGQSSVQLERVTDGYLGMHAANGSPMVDLGASPGNIAISQNIAGLAAGEVYKLSFQAGSPDPASSGLEVYWNGELVYTYSPTSTMKSINLDLTAIGGANTLTFKEIGNSSDNTGTYLANVSLTHGDAVPVLTATTGEDSGVVSFHLTPGQDYSFGADGAGAVTFNTDDATIATPTGTIITLPAGAYHYDSATGIFTINPGWAFNGLSQGEVATLSVPFTVTDADGDTKTGAYQITITGSNDAVTTSEAFPDKGTITEYQENDSRAGSGDDRTIFDAPVGHAGYNGGAFYIYDDQGDKHIVTVQAGGEGYLGYITAAVSEETANDGVGLVSWKYHVTDAALNPLGAGETRTEVFHIKVDDGHGSSTVRDVTVTLVGTNDKPIFEFVTDTGSVVEDTSPTATGTIAFSDVDLIDTHIVSVTPPAGALLGTFSLGSVSEGANAANGSVGWTYTLNASAQPLAAGEVRTETYKITLDDNHGGVITKDITITITGTNDAAIIGGATSGSVTEDVTTGATPIYSENFDNRPLGSAGDWGNNGWIQDRGFSQHLSENNFGNFDGQQSISKVINLGSAPAVVQLDFDFIKIDSWDQGEKLTVYLNNGVAFTFTPENFGFDGKDGATGTFSAGGITGTYVITSSGHDSQFGGSVLFGDRIYHISITASGASDSFKLGFGNNLDEHYSNEDFGIDNIVVRDAAQGQLFTQGDLTVTDVDHDQSSFVAQSGTTGGHGYGVFTLTAAGHWTYTANNANPDIQALAAGTSVTDSFVVRSIDGTEETVTVTINGTNDAAKITGSATGSLTEDGVVTAVSGKLIVTDIDTGEAHFQTPGSVAGTYGTFTFNTTTGEWGYSLNSAAANVQALTNGQKVYDTLTVTSADGTAQQEIKVTITGSNDTATIDGTKTGSIVEDTSTGITGTLSVSDVDSGEARFETPKNSSLEGKYGDFTFNAATGTWTYKLDNQSNAVQSLKAGEVATDTLTVKSFDGTATETITVTVTGANDVAKITGQATGSITEDFSTKLQGDLDVSDRDSGEEAFQVPAQSALAGKYGTFTFNATTGSWTYKLDNSSSAVQSLAAGQKVTDTLTVTSLDGTDSETITITVTGTNDKPVATADTFTVTEDDVASRNSAAAPFVAGNVLANDTDIDSTSLSVTGISNVTVNTASGTGLTLSVASEGNGVYKITTNFGEAHLSVGANGDVKLWSDSGEDPFKALGVNETATIKFDYTVSDGSGGTDKATAIITVQGSNDNPVAVDDTTLGGVSATYSDNFNNTNTDGWTFVKLSGNPNWSMNGGSLVERTNSSSNDGNGIALAPANSLPATSKVYTIEVDGDPNTGNGNPQSNQALGVVFGYQDATHYYRAYWKDFGDNYASQDTHRDLVLERVDGDQVTVLDIVDKANLGPNTIHFKVEVDGNGIDVTVTGNGHPVVLHSSDVPALGGYGVYTDDNDDGIAYDNFTASTGGGQIATNEDTALTISTANLLANDSDVDGDTLSIVGVSAASAHGGTVTLNNNGTITYNPAANYNGKDTFTYTVSDGHGGTAIATVTVNVTPVNDAPVNSVPGAVMVDEDTSAGLTGLSISDVDAGSSTITTTLSVLHGALTLASLGGAQVLGNGSSQVTLTGTVAQINAALADNNVSYKGVSNYSGSDTLTVKTDDGGHTGGGALTDTDTVSISVTPVNDPAVLSSAVVDLTEGNTQSALNASGKLSISDIDSPATFVPQSNVAGSNGYGTFSIDANGNWSYQANSAHDEFKAGQTYTDSLTVSSADGTTSTVTVNTTGTNDAPKTNAASGSGDEDAASISVALSGSDIDGSVASYTITDLAANGKLYSDAGLSHAIAVGETVTGSTVYFVPDANYNGTTSFHYAAVDNDGLADGSPATATITVASVNDAPETTAASGSGDEDAASISVALSGSDIDGSVASYTITDLPANGKLYSDAGLSHAILVGETVSGSTVYFVPDVNYNGTTSFHYAAVDNDGLADASPATATVTVASVNDAPVAVNDSYTTNEDTTLHISPGGLLANDSDVEQNTLSSIPVTGPAHGTLTLSANGSFDYTPNANYNGTDSFTYKVNDGTADSAVATVNITVNPVNDAPNVPSDGSGLADAVAEGAATGTLVGITATATDVDGDTVTYSLDDNAGGRFTINSTTGVVTVANGSLLNYETATSHVIVIKASDASGASSTQSFTIGVSDVAPSAPADGNGGTNTVAEGAATGTLVGITATATDVNGGTVTYSLDDNAGGRFAINSSTGVVTVANGSLLNYETATSHMIVIKASDASGASSTQSFTIGVSDVAPSAPADGNGGTNTVAEGAATGTLVGITATATDVNGGTVTYSLDDNAGGRFAINSSTGVVTVANGSLLNYETATSHMIVIKASDASGASSTQSFTIGVTDVVEVAAQATQHDYGQGNNSSRSNAYNISDLNYVKSSDSEVTDALNSPSVTISARTTSNQTDFYKLVISEPGTFVRLDIDHGSFDTVIYLRDSNGMVIAGNDDSASDAGSSNSTDSALARTLNAGTYYVEVGKFNIFGDDMGDFTNSSGTYELQVSVVKPNGDPIILDLDHNGVALTSLDNSVQFDINADGHKDQIAWTAGTDGILALDVDGNGKIDNGSEIFSPHFAGGSYVDGLAALSTLDSNHDGKIDAADEAFSKLTVWQDLNHNGITDSGELSSLADHSISSISLDANASNSEINGQSILADGSYTLTDGSTGHFVEVAFDTTLGGSENGGNAYSLIGSDGDDTLSGSGGMFTISGGAGVDTFVLDADALNDVKLADVITDFKASEGDTLDVSKLLDSLLGHEASEAEALASVKTTVSGTDTVVSVSANGGWHDVAVLQNTTEAVKILFDDKHDTTTAPHVG</sequence>
<dbReference type="InterPro" id="IPR039808">
    <property type="entry name" value="Cadherin"/>
</dbReference>
<dbReference type="InterPro" id="IPR010221">
    <property type="entry name" value="VCBS_dom"/>
</dbReference>
<organism evidence="7 9">
    <name type="scientific">Rhizobium tibeticum</name>
    <dbReference type="NCBI Taxonomy" id="501024"/>
    <lineage>
        <taxon>Bacteria</taxon>
        <taxon>Pseudomonadati</taxon>
        <taxon>Pseudomonadota</taxon>
        <taxon>Alphaproteobacteria</taxon>
        <taxon>Hyphomicrobiales</taxon>
        <taxon>Rhizobiaceae</taxon>
        <taxon>Rhizobium/Agrobacterium group</taxon>
        <taxon>Rhizobium</taxon>
    </lineage>
</organism>
<accession>A0A1H8UBE9</accession>
<dbReference type="EMBL" id="FOCV01000033">
    <property type="protein sequence ID" value="SEP00560.1"/>
    <property type="molecule type" value="Genomic_DNA"/>
</dbReference>
<dbReference type="InterPro" id="IPR002126">
    <property type="entry name" value="Cadherin-like_dom"/>
</dbReference>